<gene>
    <name evidence="1" type="ORF">PHLGIDRAFT_353798</name>
</gene>
<evidence type="ECO:0000313" key="2">
    <source>
        <dbReference type="Proteomes" id="UP000053257"/>
    </source>
</evidence>
<dbReference type="AlphaFoldDB" id="A0A0C3SCL7"/>
<proteinExistence type="predicted"/>
<sequence>MIAPSTAAIAPSTLTLNEISTTSPPCLYSPALLSNPTASLNVSSHSPFPSTEFIHANPPSNQLDQCTNSPVSELDDFSRCCFRAFSDPSFSPYGIPAPQKLSTLTEMEPQHLIDTRYATQQSSWPQFYTAPVSWAFGQAQPTQQNMNSLAHPRDEQPLVDYDKWLVQ</sequence>
<dbReference type="EMBL" id="KN840472">
    <property type="protein sequence ID" value="KIP08930.1"/>
    <property type="molecule type" value="Genomic_DNA"/>
</dbReference>
<dbReference type="Proteomes" id="UP000053257">
    <property type="component" value="Unassembled WGS sequence"/>
</dbReference>
<accession>A0A0C3SCL7</accession>
<dbReference type="HOGENOM" id="CLU_1595147_0_0_1"/>
<name>A0A0C3SCL7_PHLG1</name>
<organism evidence="1 2">
    <name type="scientific">Phlebiopsis gigantea (strain 11061_1 CR5-6)</name>
    <name type="common">White-rot fungus</name>
    <name type="synonym">Peniophora gigantea</name>
    <dbReference type="NCBI Taxonomy" id="745531"/>
    <lineage>
        <taxon>Eukaryota</taxon>
        <taxon>Fungi</taxon>
        <taxon>Dikarya</taxon>
        <taxon>Basidiomycota</taxon>
        <taxon>Agaricomycotina</taxon>
        <taxon>Agaricomycetes</taxon>
        <taxon>Polyporales</taxon>
        <taxon>Phanerochaetaceae</taxon>
        <taxon>Phlebiopsis</taxon>
    </lineage>
</organism>
<reference evidence="1 2" key="1">
    <citation type="journal article" date="2014" name="PLoS Genet.">
        <title>Analysis of the Phlebiopsis gigantea genome, transcriptome and secretome provides insight into its pioneer colonization strategies of wood.</title>
        <authorList>
            <person name="Hori C."/>
            <person name="Ishida T."/>
            <person name="Igarashi K."/>
            <person name="Samejima M."/>
            <person name="Suzuki H."/>
            <person name="Master E."/>
            <person name="Ferreira P."/>
            <person name="Ruiz-Duenas F.J."/>
            <person name="Held B."/>
            <person name="Canessa P."/>
            <person name="Larrondo L.F."/>
            <person name="Schmoll M."/>
            <person name="Druzhinina I.S."/>
            <person name="Kubicek C.P."/>
            <person name="Gaskell J.A."/>
            <person name="Kersten P."/>
            <person name="St John F."/>
            <person name="Glasner J."/>
            <person name="Sabat G."/>
            <person name="Splinter BonDurant S."/>
            <person name="Syed K."/>
            <person name="Yadav J."/>
            <person name="Mgbeahuruike A.C."/>
            <person name="Kovalchuk A."/>
            <person name="Asiegbu F.O."/>
            <person name="Lackner G."/>
            <person name="Hoffmeister D."/>
            <person name="Rencoret J."/>
            <person name="Gutierrez A."/>
            <person name="Sun H."/>
            <person name="Lindquist E."/>
            <person name="Barry K."/>
            <person name="Riley R."/>
            <person name="Grigoriev I.V."/>
            <person name="Henrissat B."/>
            <person name="Kues U."/>
            <person name="Berka R.M."/>
            <person name="Martinez A.T."/>
            <person name="Covert S.F."/>
            <person name="Blanchette R.A."/>
            <person name="Cullen D."/>
        </authorList>
    </citation>
    <scope>NUCLEOTIDE SEQUENCE [LARGE SCALE GENOMIC DNA]</scope>
    <source>
        <strain evidence="1 2">11061_1 CR5-6</strain>
    </source>
</reference>
<evidence type="ECO:0000313" key="1">
    <source>
        <dbReference type="EMBL" id="KIP08930.1"/>
    </source>
</evidence>
<protein>
    <submittedName>
        <fullName evidence="1">Uncharacterized protein</fullName>
    </submittedName>
</protein>
<keyword evidence="2" id="KW-1185">Reference proteome</keyword>